<accession>A0A8S5UDZ3</accession>
<organism evidence="1">
    <name type="scientific">Myoviridae sp. ct1AP5</name>
    <dbReference type="NCBI Taxonomy" id="2825017"/>
    <lineage>
        <taxon>Viruses</taxon>
        <taxon>Duplodnaviria</taxon>
        <taxon>Heunggongvirae</taxon>
        <taxon>Uroviricota</taxon>
        <taxon>Caudoviricetes</taxon>
    </lineage>
</organism>
<proteinExistence type="predicted"/>
<evidence type="ECO:0000313" key="1">
    <source>
        <dbReference type="EMBL" id="DAF92696.1"/>
    </source>
</evidence>
<protein>
    <submittedName>
        <fullName evidence="1">Uncharacterized protein</fullName>
    </submittedName>
</protein>
<name>A0A8S5UDZ3_9CAUD</name>
<sequence length="66" mass="7837">MPYVKNEISYLFCPAIHKTIPYKISVYHSEKNMYANCVKSQHCIFDNCPFQKCRTDYKDGKLVLRD</sequence>
<dbReference type="EMBL" id="BK016070">
    <property type="protein sequence ID" value="DAF92696.1"/>
    <property type="molecule type" value="Genomic_DNA"/>
</dbReference>
<reference evidence="1" key="1">
    <citation type="journal article" date="2021" name="Proc. Natl. Acad. Sci. U.S.A.">
        <title>A Catalog of Tens of Thousands of Viruses from Human Metagenomes Reveals Hidden Associations with Chronic Diseases.</title>
        <authorList>
            <person name="Tisza M.J."/>
            <person name="Buck C.B."/>
        </authorList>
    </citation>
    <scope>NUCLEOTIDE SEQUENCE</scope>
    <source>
        <strain evidence="1">Ct1AP5</strain>
    </source>
</reference>